<evidence type="ECO:0000256" key="15">
    <source>
        <dbReference type="ARBA" id="ARBA00048292"/>
    </source>
</evidence>
<dbReference type="InParanoid" id="A0A2R2MLV1"/>
<evidence type="ECO:0000256" key="10">
    <source>
        <dbReference type="ARBA" id="ARBA00022989"/>
    </source>
</evidence>
<gene>
    <name evidence="21" type="primary">LOC112041795</name>
</gene>
<evidence type="ECO:0000313" key="21">
    <source>
        <dbReference type="RefSeq" id="XP_023931208.1"/>
    </source>
</evidence>
<keyword evidence="11" id="KW-0560">Oxidoreductase</keyword>
<dbReference type="Gene3D" id="1.20.120.1630">
    <property type="match status" value="1"/>
</dbReference>
<feature type="transmembrane region" description="Helical" evidence="18">
    <location>
        <begin position="70"/>
        <end position="90"/>
    </location>
</feature>
<comment type="subcellular location">
    <subcellularLocation>
        <location evidence="2">Endoplasmic reticulum membrane</location>
        <topology evidence="2">Multi-pass membrane protein</topology>
    </subcellularLocation>
    <subcellularLocation>
        <location evidence="1">Microsome membrane</location>
        <topology evidence="1">Multi-pass membrane protein</topology>
    </subcellularLocation>
</comment>
<accession>A0A2R2MLV1</accession>
<dbReference type="GO" id="GO:0047751">
    <property type="term" value="F:3-oxo-5-alpha-steroid 4-dehydrogenase (NADP+) activity"/>
    <property type="evidence" value="ECO:0007669"/>
    <property type="project" value="UniProtKB-EC"/>
</dbReference>
<evidence type="ECO:0000313" key="20">
    <source>
        <dbReference type="Proteomes" id="UP000085678"/>
    </source>
</evidence>
<keyword evidence="6" id="KW-0256">Endoplasmic reticulum</keyword>
<evidence type="ECO:0000256" key="8">
    <source>
        <dbReference type="ARBA" id="ARBA00022857"/>
    </source>
</evidence>
<comment type="function">
    <text evidence="14">Converts testosterone into 5-alpha-dihydrotestosterone and progesterone or corticosterone into their corresponding 5-alpha-3-oxosteroids. It plays a central role in sexual differentiation and androgen physiology.</text>
</comment>
<reference evidence="21" key="1">
    <citation type="submission" date="2025-08" db="UniProtKB">
        <authorList>
            <consortium name="RefSeq"/>
        </authorList>
    </citation>
    <scope>IDENTIFICATION</scope>
    <source>
        <tissue evidence="21">Gonads</tissue>
    </source>
</reference>
<evidence type="ECO:0000256" key="1">
    <source>
        <dbReference type="ARBA" id="ARBA00004154"/>
    </source>
</evidence>
<keyword evidence="8" id="KW-0521">NADP</keyword>
<evidence type="ECO:0000256" key="18">
    <source>
        <dbReference type="PIRNR" id="PIRNR015596"/>
    </source>
</evidence>
<dbReference type="AlphaFoldDB" id="A0A2R2MLV1"/>
<dbReference type="GO" id="GO:0006702">
    <property type="term" value="P:androgen biosynthetic process"/>
    <property type="evidence" value="ECO:0007669"/>
    <property type="project" value="UniProtKB-ARBA"/>
</dbReference>
<feature type="transmembrane region" description="Helical" evidence="18">
    <location>
        <begin position="222"/>
        <end position="243"/>
    </location>
</feature>
<proteinExistence type="inferred from homology"/>
<dbReference type="GeneID" id="112041795"/>
<dbReference type="EC" id="1.3.1.22" evidence="18"/>
<dbReference type="PANTHER" id="PTHR10556">
    <property type="entry name" value="3-OXO-5-ALPHA-STEROID 4-DEHYDROGENASE"/>
    <property type="match status" value="1"/>
</dbReference>
<keyword evidence="9" id="KW-0726">Sexual differentiation</keyword>
<keyword evidence="5" id="KW-0221">Differentiation</keyword>
<name>A0A2R2MLV1_LINAN</name>
<dbReference type="FunFam" id="1.20.120.1630:FF:000002">
    <property type="entry name" value="Steroid 5 alpha-reductase 1"/>
    <property type="match status" value="1"/>
</dbReference>
<evidence type="ECO:0000256" key="17">
    <source>
        <dbReference type="ARBA" id="ARBA00049397"/>
    </source>
</evidence>
<keyword evidence="20" id="KW-1185">Reference proteome</keyword>
<evidence type="ECO:0000256" key="12">
    <source>
        <dbReference type="ARBA" id="ARBA00023098"/>
    </source>
</evidence>
<comment type="catalytic activity">
    <reaction evidence="16">
        <text>androst-4-ene-3,17-dione + NADPH + H(+) = 5alpha-androstan-3,17-dione + NADP(+)</text>
        <dbReference type="Rhea" id="RHEA:50816"/>
        <dbReference type="ChEBI" id="CHEBI:15378"/>
        <dbReference type="ChEBI" id="CHEBI:15994"/>
        <dbReference type="ChEBI" id="CHEBI:16422"/>
        <dbReference type="ChEBI" id="CHEBI:57783"/>
        <dbReference type="ChEBI" id="CHEBI:58349"/>
    </reaction>
    <physiologicalReaction direction="left-to-right" evidence="16">
        <dbReference type="Rhea" id="RHEA:50817"/>
    </physiologicalReaction>
</comment>
<dbReference type="InterPro" id="IPR039357">
    <property type="entry name" value="SRD5A/TECR"/>
</dbReference>
<dbReference type="PROSITE" id="PS50244">
    <property type="entry name" value="S5A_REDUCTASE"/>
    <property type="match status" value="1"/>
</dbReference>
<evidence type="ECO:0000256" key="14">
    <source>
        <dbReference type="ARBA" id="ARBA00037789"/>
    </source>
</evidence>
<dbReference type="KEGG" id="lak:112041795"/>
<feature type="transmembrane region" description="Helical" evidence="18">
    <location>
        <begin position="31"/>
        <end position="50"/>
    </location>
</feature>
<evidence type="ECO:0000256" key="6">
    <source>
        <dbReference type="ARBA" id="ARBA00022824"/>
    </source>
</evidence>
<dbReference type="InterPro" id="IPR016636">
    <property type="entry name" value="3-oxo-5-alpha-steroid_4-DH"/>
</dbReference>
<dbReference type="GO" id="GO:0030154">
    <property type="term" value="P:cell differentiation"/>
    <property type="evidence" value="ECO:0007669"/>
    <property type="project" value="UniProtKB-KW"/>
</dbReference>
<evidence type="ECO:0000256" key="9">
    <source>
        <dbReference type="ARBA" id="ARBA00022928"/>
    </source>
</evidence>
<dbReference type="GO" id="GO:0005789">
    <property type="term" value="C:endoplasmic reticulum membrane"/>
    <property type="evidence" value="ECO:0007669"/>
    <property type="project" value="UniProtKB-SubCell"/>
</dbReference>
<evidence type="ECO:0000256" key="5">
    <source>
        <dbReference type="ARBA" id="ARBA00022782"/>
    </source>
</evidence>
<comment type="catalytic activity">
    <reaction evidence="18">
        <text>a 3-oxo-5alpha-steroid + NADP(+) = a 3-oxo-Delta(4)-steroid + NADPH + H(+)</text>
        <dbReference type="Rhea" id="RHEA:54384"/>
        <dbReference type="ChEBI" id="CHEBI:13601"/>
        <dbReference type="ChEBI" id="CHEBI:15378"/>
        <dbReference type="ChEBI" id="CHEBI:47909"/>
        <dbReference type="ChEBI" id="CHEBI:57783"/>
        <dbReference type="ChEBI" id="CHEBI:58349"/>
        <dbReference type="EC" id="1.3.1.22"/>
    </reaction>
</comment>
<keyword evidence="4 18" id="KW-0812">Transmembrane</keyword>
<feature type="transmembrane region" description="Helical" evidence="18">
    <location>
        <begin position="102"/>
        <end position="124"/>
    </location>
</feature>
<feature type="transmembrane region" description="Helical" evidence="18">
    <location>
        <begin position="130"/>
        <end position="148"/>
    </location>
</feature>
<keyword evidence="10 18" id="KW-1133">Transmembrane helix</keyword>
<comment type="catalytic activity">
    <reaction evidence="17">
        <text>17beta-hydroxy-5alpha-androstan-3-one + NADP(+) = testosterone + NADPH + H(+)</text>
        <dbReference type="Rhea" id="RHEA:50820"/>
        <dbReference type="ChEBI" id="CHEBI:15378"/>
        <dbReference type="ChEBI" id="CHEBI:16330"/>
        <dbReference type="ChEBI" id="CHEBI:17347"/>
        <dbReference type="ChEBI" id="CHEBI:57783"/>
        <dbReference type="ChEBI" id="CHEBI:58349"/>
        <dbReference type="EC" id="1.3.1.22"/>
    </reaction>
    <physiologicalReaction direction="right-to-left" evidence="17">
        <dbReference type="Rhea" id="RHEA:50822"/>
    </physiologicalReaction>
</comment>
<dbReference type="Pfam" id="PF02544">
    <property type="entry name" value="Steroid_dh"/>
    <property type="match status" value="1"/>
</dbReference>
<feature type="domain" description="3-oxo-5-alpha-steroid 4-dehydrogenase C-terminal" evidence="19">
    <location>
        <begin position="127"/>
        <end position="274"/>
    </location>
</feature>
<feature type="transmembrane region" description="Helical" evidence="18">
    <location>
        <begin position="160"/>
        <end position="182"/>
    </location>
</feature>
<evidence type="ECO:0000256" key="16">
    <source>
        <dbReference type="ARBA" id="ARBA00049166"/>
    </source>
</evidence>
<dbReference type="STRING" id="7574.A0A2R2MLV1"/>
<evidence type="ECO:0000256" key="11">
    <source>
        <dbReference type="ARBA" id="ARBA00023002"/>
    </source>
</evidence>
<dbReference type="OrthoDB" id="5788137at2759"/>
<dbReference type="PANTHER" id="PTHR10556:SF57">
    <property type="entry name" value="3-OXO-5-ALPHA-STEROID 4-DEHYDROGENASE 1"/>
    <property type="match status" value="1"/>
</dbReference>
<dbReference type="PIRSF" id="PIRSF015596">
    <property type="entry name" value="5_alpha-SR2"/>
    <property type="match status" value="1"/>
</dbReference>
<evidence type="ECO:0000256" key="3">
    <source>
        <dbReference type="ARBA" id="ARBA00007742"/>
    </source>
</evidence>
<comment type="similarity">
    <text evidence="3 18">Belongs to the steroid 5-alpha reductase family.</text>
</comment>
<sequence>MSAPMEQEASLVSKGLLGDFIPENEKDFINLASYVTIITGALVALILQFIRTPYGRYGSSSWGVLIPSRVAWLIQELPALFVPVSLIFCTDSLKKSATANQVLLSAFIVHYFQRALIYPCLIKGGKPTPFVPFFLALVYCTFNGYLQARFLLQYADYPNHWVLSPNFIIGLLLFGVGMFVNIHSDHVLRNLRKPGETGYKIPRGGMFEYVSGANFFGECLEWTGFAIACWSLPALAFCIFTWLNTGPRAFHHHQYYLEKFDDYPKERKALLPFLM</sequence>
<evidence type="ECO:0000256" key="4">
    <source>
        <dbReference type="ARBA" id="ARBA00022692"/>
    </source>
</evidence>
<keyword evidence="13 18" id="KW-0472">Membrane</keyword>
<evidence type="ECO:0000259" key="19">
    <source>
        <dbReference type="Pfam" id="PF02544"/>
    </source>
</evidence>
<comment type="catalytic activity">
    <reaction evidence="15">
        <text>5alpha-pregnane-3,20-dione + NADP(+) = progesterone + NADPH + H(+)</text>
        <dbReference type="Rhea" id="RHEA:21952"/>
        <dbReference type="ChEBI" id="CHEBI:15378"/>
        <dbReference type="ChEBI" id="CHEBI:17026"/>
        <dbReference type="ChEBI" id="CHEBI:28952"/>
        <dbReference type="ChEBI" id="CHEBI:57783"/>
        <dbReference type="ChEBI" id="CHEBI:58349"/>
        <dbReference type="EC" id="1.3.1.22"/>
    </reaction>
    <physiologicalReaction direction="right-to-left" evidence="15">
        <dbReference type="Rhea" id="RHEA:21954"/>
    </physiologicalReaction>
</comment>
<evidence type="ECO:0000256" key="2">
    <source>
        <dbReference type="ARBA" id="ARBA00004477"/>
    </source>
</evidence>
<organism evidence="20 21">
    <name type="scientific">Lingula anatina</name>
    <name type="common">Brachiopod</name>
    <name type="synonym">Lingula unguis</name>
    <dbReference type="NCBI Taxonomy" id="7574"/>
    <lineage>
        <taxon>Eukaryota</taxon>
        <taxon>Metazoa</taxon>
        <taxon>Spiralia</taxon>
        <taxon>Lophotrochozoa</taxon>
        <taxon>Brachiopoda</taxon>
        <taxon>Linguliformea</taxon>
        <taxon>Lingulata</taxon>
        <taxon>Lingulida</taxon>
        <taxon>Linguloidea</taxon>
        <taxon>Lingulidae</taxon>
        <taxon>Lingula</taxon>
    </lineage>
</organism>
<dbReference type="Proteomes" id="UP000085678">
    <property type="component" value="Unplaced"/>
</dbReference>
<keyword evidence="7" id="KW-0492">Microsome</keyword>
<evidence type="ECO:0000256" key="7">
    <source>
        <dbReference type="ARBA" id="ARBA00022848"/>
    </source>
</evidence>
<keyword evidence="12" id="KW-0443">Lipid metabolism</keyword>
<dbReference type="GO" id="GO:0007548">
    <property type="term" value="P:sex differentiation"/>
    <property type="evidence" value="ECO:0007669"/>
    <property type="project" value="UniProtKB-KW"/>
</dbReference>
<dbReference type="RefSeq" id="XP_023931208.1">
    <property type="nucleotide sequence ID" value="XM_024075440.1"/>
</dbReference>
<protein>
    <recommendedName>
        <fullName evidence="18">3-oxo-5alpha-steroid 4-dehydrogenase (NADP(+))</fullName>
        <ecNumber evidence="18">1.3.1.22</ecNumber>
    </recommendedName>
</protein>
<evidence type="ECO:0000256" key="13">
    <source>
        <dbReference type="ARBA" id="ARBA00023136"/>
    </source>
</evidence>
<dbReference type="InterPro" id="IPR001104">
    <property type="entry name" value="3-oxo-5_a-steroid_4-DH_C"/>
</dbReference>